<protein>
    <recommendedName>
        <fullName evidence="2">DUF4806 domain-containing protein</fullName>
    </recommendedName>
</protein>
<proteinExistence type="predicted"/>
<dbReference type="GeneID" id="126885127"/>
<name>A0ABM5KBF0_DIAVI</name>
<dbReference type="Proteomes" id="UP001652700">
    <property type="component" value="Unplaced"/>
</dbReference>
<dbReference type="InterPro" id="IPR032071">
    <property type="entry name" value="DUF4806"/>
</dbReference>
<feature type="compositionally biased region" description="Basic and acidic residues" evidence="1">
    <location>
        <begin position="318"/>
        <end position="358"/>
    </location>
</feature>
<sequence length="395" mass="46053">MYASASCQKFIDAGTTSATEDEDDEAPPPKTKKFKTSQYISTSKTTLSHQTPASQSTSSYDFGSIAFGANTPLKSTKATKLKPKKTNKQVVKVPTIIETNKISEEILMPQKEIQEQKIIDLLTAVKKGQDNILAAITDLGLRLDRVEQIIQKDVSDVVSLGEDFQLFPIREPKYVFKLEKDLNNEDFRKKIFSHFGRIIGTSTPWKTACYKLCNIIFTKEVLTCFSWTGMSRRNNKESFKNLKNALDIFYRAVYKADNTFSYPQRDAFFRDGILKHSNTRLKQSQKLKQRNGKGVEKEREEEGKTGEEEEENENEEMQDYREAPDKIEEELKLEYGEEEKQMMEQEREEMMEQEREQMMEQEREIIFEYEEIEDSDKEEDIKILRQNCHSVDNYW</sequence>
<evidence type="ECO:0000256" key="1">
    <source>
        <dbReference type="SAM" id="MobiDB-lite"/>
    </source>
</evidence>
<dbReference type="EnsemblMetazoa" id="XM_050651558.1">
    <property type="protein sequence ID" value="XP_050507515.1"/>
    <property type="gene ID" value="LOC126885127"/>
</dbReference>
<feature type="region of interest" description="Disordered" evidence="1">
    <location>
        <begin position="280"/>
        <end position="358"/>
    </location>
</feature>
<feature type="region of interest" description="Disordered" evidence="1">
    <location>
        <begin position="1"/>
        <end position="54"/>
    </location>
</feature>
<reference evidence="3" key="1">
    <citation type="submission" date="2025-05" db="UniProtKB">
        <authorList>
            <consortium name="EnsemblMetazoa"/>
        </authorList>
    </citation>
    <scope>IDENTIFICATION</scope>
</reference>
<evidence type="ECO:0000313" key="3">
    <source>
        <dbReference type="EnsemblMetazoa" id="XP_050507515.1"/>
    </source>
</evidence>
<evidence type="ECO:0000259" key="2">
    <source>
        <dbReference type="Pfam" id="PF16064"/>
    </source>
</evidence>
<keyword evidence="4" id="KW-1185">Reference proteome</keyword>
<feature type="compositionally biased region" description="Basic and acidic residues" evidence="1">
    <location>
        <begin position="293"/>
        <end position="306"/>
    </location>
</feature>
<organism evidence="3 4">
    <name type="scientific">Diabrotica virgifera virgifera</name>
    <name type="common">western corn rootworm</name>
    <dbReference type="NCBI Taxonomy" id="50390"/>
    <lineage>
        <taxon>Eukaryota</taxon>
        <taxon>Metazoa</taxon>
        <taxon>Ecdysozoa</taxon>
        <taxon>Arthropoda</taxon>
        <taxon>Hexapoda</taxon>
        <taxon>Insecta</taxon>
        <taxon>Pterygota</taxon>
        <taxon>Neoptera</taxon>
        <taxon>Endopterygota</taxon>
        <taxon>Coleoptera</taxon>
        <taxon>Polyphaga</taxon>
        <taxon>Cucujiformia</taxon>
        <taxon>Chrysomeloidea</taxon>
        <taxon>Chrysomelidae</taxon>
        <taxon>Galerucinae</taxon>
        <taxon>Diabroticina</taxon>
        <taxon>Diabroticites</taxon>
        <taxon>Diabrotica</taxon>
    </lineage>
</organism>
<feature type="compositionally biased region" description="Basic residues" evidence="1">
    <location>
        <begin position="280"/>
        <end position="291"/>
    </location>
</feature>
<feature type="compositionally biased region" description="Polar residues" evidence="1">
    <location>
        <begin position="36"/>
        <end position="54"/>
    </location>
</feature>
<dbReference type="Pfam" id="PF16064">
    <property type="entry name" value="DUF4806"/>
    <property type="match status" value="1"/>
</dbReference>
<feature type="domain" description="DUF4806" evidence="2">
    <location>
        <begin position="162"/>
        <end position="252"/>
    </location>
</feature>
<evidence type="ECO:0000313" key="4">
    <source>
        <dbReference type="Proteomes" id="UP001652700"/>
    </source>
</evidence>
<accession>A0ABM5KBF0</accession>
<dbReference type="RefSeq" id="XP_050507515.1">
    <property type="nucleotide sequence ID" value="XM_050651558.1"/>
</dbReference>
<feature type="compositionally biased region" description="Acidic residues" evidence="1">
    <location>
        <begin position="307"/>
        <end position="317"/>
    </location>
</feature>